<comment type="catalytic activity">
    <reaction evidence="13">
        <text>2 a Fe(II)-siderophore + NADP(+) + H(+) = 2 a Fe(III)-siderophore + NADPH</text>
        <dbReference type="Rhea" id="RHEA:28795"/>
        <dbReference type="Rhea" id="RHEA-COMP:11342"/>
        <dbReference type="Rhea" id="RHEA-COMP:11344"/>
        <dbReference type="ChEBI" id="CHEBI:15378"/>
        <dbReference type="ChEBI" id="CHEBI:29033"/>
        <dbReference type="ChEBI" id="CHEBI:29034"/>
        <dbReference type="ChEBI" id="CHEBI:57783"/>
        <dbReference type="ChEBI" id="CHEBI:58349"/>
        <dbReference type="EC" id="1.16.1.9"/>
    </reaction>
</comment>
<dbReference type="InterPro" id="IPR013130">
    <property type="entry name" value="Fe3_Rdtase_TM_dom"/>
</dbReference>
<dbReference type="CDD" id="cd06186">
    <property type="entry name" value="NOX_Duox_like_FAD_NADP"/>
    <property type="match status" value="1"/>
</dbReference>
<keyword evidence="6 15" id="KW-0812">Transmembrane</keyword>
<gene>
    <name evidence="17" type="ORF">QCA50_007369</name>
</gene>
<feature type="domain" description="FAD-binding FR-type" evidence="16">
    <location>
        <begin position="355"/>
        <end position="479"/>
    </location>
</feature>
<evidence type="ECO:0000256" key="7">
    <source>
        <dbReference type="ARBA" id="ARBA00022982"/>
    </source>
</evidence>
<dbReference type="Pfam" id="PF01794">
    <property type="entry name" value="Ferric_reduct"/>
    <property type="match status" value="1"/>
</dbReference>
<feature type="compositionally biased region" description="Basic and acidic residues" evidence="14">
    <location>
        <begin position="114"/>
        <end position="125"/>
    </location>
</feature>
<keyword evidence="9" id="KW-0560">Oxidoreductase</keyword>
<evidence type="ECO:0000256" key="13">
    <source>
        <dbReference type="ARBA" id="ARBA00048483"/>
    </source>
</evidence>
<dbReference type="SUPFAM" id="SSF52343">
    <property type="entry name" value="Ferredoxin reductase-like, C-terminal NADP-linked domain"/>
    <property type="match status" value="1"/>
</dbReference>
<feature type="transmembrane region" description="Helical" evidence="15">
    <location>
        <begin position="40"/>
        <end position="59"/>
    </location>
</feature>
<keyword evidence="18" id="KW-1185">Reference proteome</keyword>
<feature type="region of interest" description="Disordered" evidence="14">
    <location>
        <begin position="100"/>
        <end position="137"/>
    </location>
</feature>
<keyword evidence="7" id="KW-0249">Electron transport</keyword>
<feature type="transmembrane region" description="Helical" evidence="15">
    <location>
        <begin position="257"/>
        <end position="279"/>
    </location>
</feature>
<dbReference type="InterPro" id="IPR013112">
    <property type="entry name" value="FAD-bd_8"/>
</dbReference>
<keyword evidence="4" id="KW-0813">Transport</keyword>
<dbReference type="Pfam" id="PF08022">
    <property type="entry name" value="FAD_binding_8"/>
    <property type="match status" value="1"/>
</dbReference>
<dbReference type="GO" id="GO:0006879">
    <property type="term" value="P:intracellular iron ion homeostasis"/>
    <property type="evidence" value="ECO:0007669"/>
    <property type="project" value="TreeGrafter"/>
</dbReference>
<evidence type="ECO:0000313" key="17">
    <source>
        <dbReference type="EMBL" id="KAK7689577.1"/>
    </source>
</evidence>
<dbReference type="EC" id="1.16.1.9" evidence="3"/>
<keyword evidence="5" id="KW-1003">Cell membrane</keyword>
<evidence type="ECO:0000256" key="12">
    <source>
        <dbReference type="ARBA" id="ARBA00023180"/>
    </source>
</evidence>
<dbReference type="Gene3D" id="3.40.50.80">
    <property type="entry name" value="Nucleotide-binding domain of ferredoxin-NADP reductase (FNR) module"/>
    <property type="match status" value="1"/>
</dbReference>
<evidence type="ECO:0000256" key="4">
    <source>
        <dbReference type="ARBA" id="ARBA00022448"/>
    </source>
</evidence>
<comment type="caution">
    <text evidence="17">The sequence shown here is derived from an EMBL/GenBank/DDBJ whole genome shotgun (WGS) entry which is preliminary data.</text>
</comment>
<protein>
    <recommendedName>
        <fullName evidence="3">ferric-chelate reductase (NADPH)</fullName>
        <ecNumber evidence="3">1.16.1.9</ecNumber>
    </recommendedName>
</protein>
<dbReference type="EMBL" id="JASBNA010000008">
    <property type="protein sequence ID" value="KAK7689577.1"/>
    <property type="molecule type" value="Genomic_DNA"/>
</dbReference>
<feature type="transmembrane region" description="Helical" evidence="15">
    <location>
        <begin position="291"/>
        <end position="308"/>
    </location>
</feature>
<name>A0AAW0GI47_9APHY</name>
<dbReference type="GO" id="GO:0005886">
    <property type="term" value="C:plasma membrane"/>
    <property type="evidence" value="ECO:0007669"/>
    <property type="project" value="UniProtKB-SubCell"/>
</dbReference>
<evidence type="ECO:0000259" key="16">
    <source>
        <dbReference type="PROSITE" id="PS51384"/>
    </source>
</evidence>
<evidence type="ECO:0000256" key="3">
    <source>
        <dbReference type="ARBA" id="ARBA00012668"/>
    </source>
</evidence>
<feature type="compositionally biased region" description="Polar residues" evidence="14">
    <location>
        <begin position="100"/>
        <end position="110"/>
    </location>
</feature>
<dbReference type="InterPro" id="IPR013121">
    <property type="entry name" value="Fe_red_NAD-bd_6"/>
</dbReference>
<dbReference type="InterPro" id="IPR017927">
    <property type="entry name" value="FAD-bd_FR_type"/>
</dbReference>
<evidence type="ECO:0000256" key="10">
    <source>
        <dbReference type="ARBA" id="ARBA00023065"/>
    </source>
</evidence>
<evidence type="ECO:0000313" key="18">
    <source>
        <dbReference type="Proteomes" id="UP001385951"/>
    </source>
</evidence>
<evidence type="ECO:0000256" key="8">
    <source>
        <dbReference type="ARBA" id="ARBA00022989"/>
    </source>
</evidence>
<dbReference type="GO" id="GO:0006826">
    <property type="term" value="P:iron ion transport"/>
    <property type="evidence" value="ECO:0007669"/>
    <property type="project" value="TreeGrafter"/>
</dbReference>
<evidence type="ECO:0000256" key="6">
    <source>
        <dbReference type="ARBA" id="ARBA00022692"/>
    </source>
</evidence>
<evidence type="ECO:0000256" key="15">
    <source>
        <dbReference type="SAM" id="Phobius"/>
    </source>
</evidence>
<evidence type="ECO:0000256" key="14">
    <source>
        <dbReference type="SAM" id="MobiDB-lite"/>
    </source>
</evidence>
<comment type="similarity">
    <text evidence="2">Belongs to the ferric reductase (FRE) family.</text>
</comment>
<dbReference type="SUPFAM" id="SSF63380">
    <property type="entry name" value="Riboflavin synthase domain-like"/>
    <property type="match status" value="1"/>
</dbReference>
<dbReference type="InterPro" id="IPR051410">
    <property type="entry name" value="Ferric/Cupric_Reductase"/>
</dbReference>
<organism evidence="17 18">
    <name type="scientific">Cerrena zonata</name>
    <dbReference type="NCBI Taxonomy" id="2478898"/>
    <lineage>
        <taxon>Eukaryota</taxon>
        <taxon>Fungi</taxon>
        <taxon>Dikarya</taxon>
        <taxon>Basidiomycota</taxon>
        <taxon>Agaricomycotina</taxon>
        <taxon>Agaricomycetes</taxon>
        <taxon>Polyporales</taxon>
        <taxon>Cerrenaceae</taxon>
        <taxon>Cerrena</taxon>
    </lineage>
</organism>
<evidence type="ECO:0000256" key="1">
    <source>
        <dbReference type="ARBA" id="ARBA00004651"/>
    </source>
</evidence>
<keyword evidence="12" id="KW-0325">Glycoprotein</keyword>
<dbReference type="Pfam" id="PF08030">
    <property type="entry name" value="NAD_binding_6"/>
    <property type="match status" value="1"/>
</dbReference>
<keyword evidence="11 15" id="KW-0472">Membrane</keyword>
<evidence type="ECO:0000256" key="5">
    <source>
        <dbReference type="ARBA" id="ARBA00022475"/>
    </source>
</evidence>
<dbReference type="SFLD" id="SFLDS00052">
    <property type="entry name" value="Ferric_Reductase_Domain"/>
    <property type="match status" value="1"/>
</dbReference>
<dbReference type="Proteomes" id="UP001385951">
    <property type="component" value="Unassembled WGS sequence"/>
</dbReference>
<feature type="transmembrane region" description="Helical" evidence="15">
    <location>
        <begin position="189"/>
        <end position="207"/>
    </location>
</feature>
<dbReference type="GO" id="GO:0052851">
    <property type="term" value="F:ferric-chelate reductase (NADPH) activity"/>
    <property type="evidence" value="ECO:0007669"/>
    <property type="project" value="UniProtKB-EC"/>
</dbReference>
<dbReference type="GO" id="GO:0015677">
    <property type="term" value="P:copper ion import"/>
    <property type="evidence" value="ECO:0007669"/>
    <property type="project" value="TreeGrafter"/>
</dbReference>
<comment type="subcellular location">
    <subcellularLocation>
        <location evidence="1">Cell membrane</location>
        <topology evidence="1">Multi-pass membrane protein</topology>
    </subcellularLocation>
</comment>
<dbReference type="PANTHER" id="PTHR32361">
    <property type="entry name" value="FERRIC/CUPRIC REDUCTASE TRANSMEMBRANE COMPONENT"/>
    <property type="match status" value="1"/>
</dbReference>
<dbReference type="SFLD" id="SFLDG01168">
    <property type="entry name" value="Ferric_reductase_subgroup_(FRE"/>
    <property type="match status" value="1"/>
</dbReference>
<dbReference type="AlphaFoldDB" id="A0AAW0GI47"/>
<feature type="transmembrane region" description="Helical" evidence="15">
    <location>
        <begin position="320"/>
        <end position="341"/>
    </location>
</feature>
<sequence>MSASVNNFFSTSAPIATASPSASATPAPFAALNFDHGGFVYNADLVILAVLAVFVLFALPQAFTRYTHGPEWFQGLFLRSVEIKAPVNLNKQASISTPSRAYFSPTTPTTGREFYSEKESDEGHSPRGNLQRNKSSGSAHVNLLRNTSTSSGRVRRTHVNLPSHIPGWSSIVPWASQYLQISIRPGVSVGKALIVLAYTIAIVYAGLYRSNPFTQSIRTGWVAISQIPVVIVLATKNNVPGMLLGISYERLNFFHRYAGRLAVLATNLHALGYIYAWSIAGTWTQHLQVPHYRAGLAALIAVDILYFFSTSLWRNKFYNIFIGTHITAVIVLLGGICLHSTPSIPYVLISVGAYGLDRVLRFVKTRYAYAYLTPISELGMTKIEVPVLNAGWRAGQHVRIRVLSTGMGWFGWAEAHPFSIASVCKNPNDEGLVLMCKKAGGWTNKLFNLAKRIEYGEAGGQVPAVKVLIEGPYGGPGHTLFASFSGAMFVAGGSGITFALGAVQELVHKDLRGESRLKIIDLVWIIQDPSMLTPLIPTFTDILSQRTYATVRISVHYTQAGNAQAAMKAFSQNPLPNDLTLHAGRPKLAQTLANVVDQARSLAMFKKGYRKSDVNGSGSGTGPCGVIVGVCGPGGLTEDVRKVVGELDPNRRKQVGGVEIHSESFGG</sequence>
<feature type="transmembrane region" description="Helical" evidence="15">
    <location>
        <begin position="219"/>
        <end position="236"/>
    </location>
</feature>
<accession>A0AAW0GI47</accession>
<evidence type="ECO:0000256" key="11">
    <source>
        <dbReference type="ARBA" id="ARBA00023136"/>
    </source>
</evidence>
<keyword evidence="8 15" id="KW-1133">Transmembrane helix</keyword>
<keyword evidence="10" id="KW-0406">Ion transport</keyword>
<dbReference type="InterPro" id="IPR017938">
    <property type="entry name" value="Riboflavin_synthase-like_b-brl"/>
</dbReference>
<dbReference type="PROSITE" id="PS51384">
    <property type="entry name" value="FAD_FR"/>
    <property type="match status" value="1"/>
</dbReference>
<proteinExistence type="inferred from homology"/>
<dbReference type="InterPro" id="IPR039261">
    <property type="entry name" value="FNR_nucleotide-bd"/>
</dbReference>
<reference evidence="17 18" key="1">
    <citation type="submission" date="2022-09" db="EMBL/GenBank/DDBJ databases">
        <authorList>
            <person name="Palmer J.M."/>
        </authorList>
    </citation>
    <scope>NUCLEOTIDE SEQUENCE [LARGE SCALE GENOMIC DNA]</scope>
    <source>
        <strain evidence="17 18">DSM 7382</strain>
    </source>
</reference>
<evidence type="ECO:0000256" key="2">
    <source>
        <dbReference type="ARBA" id="ARBA00006278"/>
    </source>
</evidence>
<dbReference type="PANTHER" id="PTHR32361:SF9">
    <property type="entry name" value="FERRIC REDUCTASE TRANSMEMBRANE COMPONENT 3-RELATED"/>
    <property type="match status" value="1"/>
</dbReference>
<feature type="compositionally biased region" description="Polar residues" evidence="14">
    <location>
        <begin position="128"/>
        <end position="137"/>
    </location>
</feature>
<evidence type="ECO:0000256" key="9">
    <source>
        <dbReference type="ARBA" id="ARBA00023002"/>
    </source>
</evidence>